<comment type="caution">
    <text evidence="1">The sequence shown here is derived from an EMBL/GenBank/DDBJ whole genome shotgun (WGS) entry which is preliminary data.</text>
</comment>
<evidence type="ECO:0000313" key="1">
    <source>
        <dbReference type="EMBL" id="TBW57947.1"/>
    </source>
</evidence>
<sequence length="151" mass="16391">MQIKWGRDRAGIRWVIVAAAGVLLAGCQSPGLRPFDGAVGYTFASRGSEWRVSYTDRAGRDWSELEMQALAACARETGQPPERLHLANLTRNEFARDVPVPVSYPAGVVNTPISNNGGMGAQAQSPLTFTQTEQVIQRVSFRQVTAVCQAV</sequence>
<dbReference type="RefSeq" id="WP_131479934.1">
    <property type="nucleotide sequence ID" value="NZ_SJDL01000006.1"/>
</dbReference>
<dbReference type="EMBL" id="SJDL01000006">
    <property type="protein sequence ID" value="TBW57947.1"/>
    <property type="molecule type" value="Genomic_DNA"/>
</dbReference>
<evidence type="ECO:0000313" key="2">
    <source>
        <dbReference type="Proteomes" id="UP000313645"/>
    </source>
</evidence>
<dbReference type="PROSITE" id="PS51257">
    <property type="entry name" value="PROKAR_LIPOPROTEIN"/>
    <property type="match status" value="1"/>
</dbReference>
<organism evidence="1 2">
    <name type="scientific">Marinobacter halodurans</name>
    <dbReference type="NCBI Taxonomy" id="2528979"/>
    <lineage>
        <taxon>Bacteria</taxon>
        <taxon>Pseudomonadati</taxon>
        <taxon>Pseudomonadota</taxon>
        <taxon>Gammaproteobacteria</taxon>
        <taxon>Pseudomonadales</taxon>
        <taxon>Marinobacteraceae</taxon>
        <taxon>Marinobacter</taxon>
    </lineage>
</organism>
<keyword evidence="2" id="KW-1185">Reference proteome</keyword>
<gene>
    <name evidence="1" type="ORF">EZI54_05700</name>
</gene>
<dbReference type="Proteomes" id="UP000313645">
    <property type="component" value="Unassembled WGS sequence"/>
</dbReference>
<name>A0ABY1ZND4_9GAMM</name>
<accession>A0ABY1ZND4</accession>
<protein>
    <submittedName>
        <fullName evidence="1">Uncharacterized protein</fullName>
    </submittedName>
</protein>
<proteinExistence type="predicted"/>
<reference evidence="1 2" key="1">
    <citation type="submission" date="2019-02" db="EMBL/GenBank/DDBJ databases">
        <title>Marinobacter halodurans sp. nov., a marine bacterium isolated from sea tidal flat.</title>
        <authorList>
            <person name="Yoo Y."/>
            <person name="Lee D.W."/>
            <person name="Kim B.S."/>
            <person name="Kim J.-J."/>
        </authorList>
    </citation>
    <scope>NUCLEOTIDE SEQUENCE [LARGE SCALE GENOMIC DNA]</scope>
    <source>
        <strain evidence="1 2">YJ-S3-2</strain>
    </source>
</reference>